<dbReference type="AlphaFoldDB" id="U2NHQ4"/>
<organism evidence="2 3">
    <name type="scientific">Clostridium intestinale URNW</name>
    <dbReference type="NCBI Taxonomy" id="1294142"/>
    <lineage>
        <taxon>Bacteria</taxon>
        <taxon>Bacillati</taxon>
        <taxon>Bacillota</taxon>
        <taxon>Clostridia</taxon>
        <taxon>Eubacteriales</taxon>
        <taxon>Clostridiaceae</taxon>
        <taxon>Clostridium</taxon>
    </lineage>
</organism>
<dbReference type="InterPro" id="IPR013578">
    <property type="entry name" value="Peptidase_M16C_assoc"/>
</dbReference>
<dbReference type="Pfam" id="PF00675">
    <property type="entry name" value="Peptidase_M16"/>
    <property type="match status" value="1"/>
</dbReference>
<dbReference type="STRING" id="1294142.CINTURNW_4453"/>
<reference evidence="2 3" key="1">
    <citation type="journal article" date="2013" name="Genome Announc.">
        <title>Draft Genome Sequence of the Hydrogen- and Ethanol-Producing Bacterium Clostridium intestinale Strain URNW.</title>
        <authorList>
            <person name="Lal S."/>
            <person name="Ramachandran U."/>
            <person name="Zhang X."/>
            <person name="Sparling R."/>
            <person name="Levin D.B."/>
        </authorList>
    </citation>
    <scope>NUCLEOTIDE SEQUENCE [LARGE SCALE GENOMIC DNA]</scope>
    <source>
        <strain evidence="2 3">URNW</strain>
    </source>
</reference>
<keyword evidence="2" id="KW-0645">Protease</keyword>
<dbReference type="Proteomes" id="UP000016721">
    <property type="component" value="Unassembled WGS sequence"/>
</dbReference>
<dbReference type="PANTHER" id="PTHR43016:SF13">
    <property type="entry name" value="PRESEQUENCE PROTEASE, MITOCHONDRIAL"/>
    <property type="match status" value="1"/>
</dbReference>
<comment type="caution">
    <text evidence="2">The sequence shown here is derived from an EMBL/GenBank/DDBJ whole genome shotgun (WGS) entry which is preliminary data.</text>
</comment>
<dbReference type="HOGENOM" id="CLU_009165_1_0_9"/>
<evidence type="ECO:0000313" key="3">
    <source>
        <dbReference type="Proteomes" id="UP000016721"/>
    </source>
</evidence>
<name>U2NHQ4_9CLOT</name>
<dbReference type="PATRIC" id="fig|1294142.3.peg.4601"/>
<dbReference type="EMBL" id="APJA01000035">
    <property type="protein sequence ID" value="ERK28401.1"/>
    <property type="molecule type" value="Genomic_DNA"/>
</dbReference>
<dbReference type="Pfam" id="PF05193">
    <property type="entry name" value="Peptidase_M16_C"/>
    <property type="match status" value="1"/>
</dbReference>
<dbReference type="InterPro" id="IPR055130">
    <property type="entry name" value="PreP_C"/>
</dbReference>
<proteinExistence type="predicted"/>
<dbReference type="SMART" id="SM01264">
    <property type="entry name" value="M16C_associated"/>
    <property type="match status" value="1"/>
</dbReference>
<dbReference type="PANTHER" id="PTHR43016">
    <property type="entry name" value="PRESEQUENCE PROTEASE"/>
    <property type="match status" value="1"/>
</dbReference>
<dbReference type="GO" id="GO:0046872">
    <property type="term" value="F:metal ion binding"/>
    <property type="evidence" value="ECO:0007669"/>
    <property type="project" value="InterPro"/>
</dbReference>
<dbReference type="InterPro" id="IPR011765">
    <property type="entry name" value="Pept_M16_N"/>
</dbReference>
<dbReference type="GO" id="GO:0016485">
    <property type="term" value="P:protein processing"/>
    <property type="evidence" value="ECO:0007669"/>
    <property type="project" value="TreeGrafter"/>
</dbReference>
<dbReference type="Pfam" id="PF08367">
    <property type="entry name" value="M16C_assoc"/>
    <property type="match status" value="1"/>
</dbReference>
<dbReference type="Pfam" id="PF22516">
    <property type="entry name" value="PreP_C"/>
    <property type="match status" value="1"/>
</dbReference>
<feature type="domain" description="Peptidase M16C associated" evidence="1">
    <location>
        <begin position="467"/>
        <end position="717"/>
    </location>
</feature>
<evidence type="ECO:0000313" key="2">
    <source>
        <dbReference type="EMBL" id="ERK28401.1"/>
    </source>
</evidence>
<dbReference type="SUPFAM" id="SSF63411">
    <property type="entry name" value="LuxS/MPP-like metallohydrolase"/>
    <property type="match status" value="4"/>
</dbReference>
<dbReference type="GO" id="GO:0004222">
    <property type="term" value="F:metalloendopeptidase activity"/>
    <property type="evidence" value="ECO:0007669"/>
    <property type="project" value="TreeGrafter"/>
</dbReference>
<protein>
    <submittedName>
        <fullName evidence="2">Zinc metalloprotease</fullName>
    </submittedName>
</protein>
<dbReference type="InterPro" id="IPR007863">
    <property type="entry name" value="Peptidase_M16_C"/>
</dbReference>
<keyword evidence="2" id="KW-0482">Metalloprotease</keyword>
<dbReference type="Gene3D" id="3.30.830.10">
    <property type="entry name" value="Metalloenzyme, LuxS/M16 peptidase-like"/>
    <property type="match status" value="4"/>
</dbReference>
<keyword evidence="3" id="KW-1185">Reference proteome</keyword>
<dbReference type="FunFam" id="3.30.830.10:FF:000034">
    <property type="entry name" value="presequence protease 1, chloroplastic/mitochondrial"/>
    <property type="match status" value="1"/>
</dbReference>
<dbReference type="eggNOG" id="COG1026">
    <property type="taxonomic scope" value="Bacteria"/>
</dbReference>
<keyword evidence="2" id="KW-0378">Hydrolase</keyword>
<sequence length="978" mass="111401">MSEMNYKEGNIYSGFKLENIKDLQEINSKGLVFTHEKTGAKLIKISNDEDNKVFAITFKTPPEDSTGVAHILEHSVLCGSKKFPSKEPFVELLKSSLNTFLNAMTFADKTMYPIASKNKKDFFNLMDVYLDAVLNPNIYKEKEIFMQEGWHYEIDKETDELKINGVVYNEMKGVYSSPDSIISRASSRSLYPDTTYGNDSGGSPAVIPNLTYDYFVNFHKRYYHPSNSIIFLYGDGDTDEELAFINDNYLNEYSYQNIPPNLGVQEAFEKPKEIKMSYGISNDDEVNNKSYLSLNYSIGRALDRELVLSFEILEYILLTANNALLKNKLINSGIVKVVTGRFEGGIKQPYLNITIKNTDEENKVSIINKIDEILTDISKNGIPEDFITGAVNRKEFELREANFGGYPKGLIYGITVLESMLYGGEPFLNLEYTDIIKSIRDKSSKGYFEGLINEYILSNNHKTIISMTPEKGLTEKTERELKEKLKDIKSTFTEEYIENIKKDEEKLRKRQITPDTKEQLDTLPKLTLEDISKDVEKITLVEKNIEGIKTLFTPMFTNKISYIKLIFDGRVINKEEGQYLALLSFLLGRINTQKRSYEELTNAINMSTGGISYSARSFYKKDNKQDFVPAFVVNGKALSSKVSSLLELMTEVVTETSFEDNTRILQIVREIKSRYEGAMVASGNVLGSLRVLSYMSPRGYFEDSIGGIGLYKFICNIEKTLESDPKSVTNKLKEIADTVFNINNLTISFTEEDENISLIEDNVQILKKGLIDKQVKNQDYNYKLEKMNEGFLTQANINYVTLGGCYLDKGFKYSGNMRVLNTILNFDYLWSKVRVEGGAYGVRVNLSKDGFLYFSSYRDPNITKTFDAYKGTVEYLKNFNATKEEMVKYIIGTVSKLDVPSNPDSKADKAVVEYYAGYTEEDLIREREQVINTTLEDIKAYGNLIEESLKDNCIVVVGNESQIRSTESTFNHLENLIK</sequence>
<dbReference type="MEROPS" id="M16.018"/>
<accession>U2NHQ4</accession>
<dbReference type="InterPro" id="IPR011249">
    <property type="entry name" value="Metalloenz_LuxS/M16"/>
</dbReference>
<evidence type="ECO:0000259" key="1">
    <source>
        <dbReference type="SMART" id="SM01264"/>
    </source>
</evidence>
<dbReference type="OrthoDB" id="9762027at2"/>
<gene>
    <name evidence="2" type="ORF">CINTURNW_4453</name>
</gene>